<dbReference type="AlphaFoldDB" id="A0A644VWY7"/>
<dbReference type="InterPro" id="IPR016187">
    <property type="entry name" value="CTDL_fold"/>
</dbReference>
<evidence type="ECO:0000313" key="2">
    <source>
        <dbReference type="EMBL" id="MPL95787.1"/>
    </source>
</evidence>
<dbReference type="Gene3D" id="3.90.1580.10">
    <property type="entry name" value="paralog of FGE (formylglycine-generating enzyme)"/>
    <property type="match status" value="1"/>
</dbReference>
<sequence>MITYSIRLHAWILTFMLLTGLFAGSVEAQKTSTVTIPQSRFYPALHGYNTIPTDSFAVVPSFEATPFITLGQYKEFIESRAANDACKDSLMPDRSIASAETYKKYMSRKKYEKYPVLGVSWQNALEYCIWRTKMENPDSGIVFIYRLPYKSEWEQMALYADSTKKDFEINRHYAEWIMASFDESAFDFAGNLNNAYTFEYVYFAKDKDPQVLKRMHIYGRSFLSNDEYKMYGYSDQGYRDVGFRLVKEYVNMPGREPSPVAQNDKIMQLYGVKH</sequence>
<comment type="caution">
    <text evidence="2">The sequence shown here is derived from an EMBL/GenBank/DDBJ whole genome shotgun (WGS) entry which is preliminary data.</text>
</comment>
<name>A0A644VWY7_9ZZZZ</name>
<gene>
    <name evidence="2" type="ORF">SDC9_41959</name>
</gene>
<organism evidence="2">
    <name type="scientific">bioreactor metagenome</name>
    <dbReference type="NCBI Taxonomy" id="1076179"/>
    <lineage>
        <taxon>unclassified sequences</taxon>
        <taxon>metagenomes</taxon>
        <taxon>ecological metagenomes</taxon>
    </lineage>
</organism>
<accession>A0A644VWY7</accession>
<dbReference type="InterPro" id="IPR005532">
    <property type="entry name" value="SUMF_dom"/>
</dbReference>
<dbReference type="InterPro" id="IPR042095">
    <property type="entry name" value="SUMF_sf"/>
</dbReference>
<feature type="domain" description="Sulfatase-modifying factor enzyme-like" evidence="1">
    <location>
        <begin position="68"/>
        <end position="172"/>
    </location>
</feature>
<proteinExistence type="predicted"/>
<dbReference type="EMBL" id="VSSQ01000481">
    <property type="protein sequence ID" value="MPL95787.1"/>
    <property type="molecule type" value="Genomic_DNA"/>
</dbReference>
<dbReference type="Pfam" id="PF03781">
    <property type="entry name" value="FGE-sulfatase"/>
    <property type="match status" value="1"/>
</dbReference>
<dbReference type="SUPFAM" id="SSF56436">
    <property type="entry name" value="C-type lectin-like"/>
    <property type="match status" value="1"/>
</dbReference>
<protein>
    <recommendedName>
        <fullName evidence="1">Sulfatase-modifying factor enzyme-like domain-containing protein</fullName>
    </recommendedName>
</protein>
<evidence type="ECO:0000259" key="1">
    <source>
        <dbReference type="Pfam" id="PF03781"/>
    </source>
</evidence>
<reference evidence="2" key="1">
    <citation type="submission" date="2019-08" db="EMBL/GenBank/DDBJ databases">
        <authorList>
            <person name="Kucharzyk K."/>
            <person name="Murdoch R.W."/>
            <person name="Higgins S."/>
            <person name="Loffler F."/>
        </authorList>
    </citation>
    <scope>NUCLEOTIDE SEQUENCE</scope>
</reference>